<name>A0A9Q1JUH2_9CARY</name>
<dbReference type="PANTHER" id="PTHR45283:SF1">
    <property type="entry name" value="NAD(P)H-QUINONE OXIDOREDUCTASE SUBUNIT T, CHLOROPLASTIC"/>
    <property type="match status" value="1"/>
</dbReference>
<accession>A0A9Q1JUH2</accession>
<proteinExistence type="predicted"/>
<comment type="caution">
    <text evidence="3">The sequence shown here is derived from an EMBL/GenBank/DDBJ whole genome shotgun (WGS) entry which is preliminary data.</text>
</comment>
<dbReference type="PANTHER" id="PTHR45283">
    <property type="entry name" value="NAD(P)H-QUINONE OXIDOREDUCTASE SUBUNIT T, CHLOROPLASTIC"/>
    <property type="match status" value="1"/>
</dbReference>
<evidence type="ECO:0000256" key="2">
    <source>
        <dbReference type="SAM" id="Phobius"/>
    </source>
</evidence>
<keyword evidence="2" id="KW-0472">Membrane</keyword>
<dbReference type="InterPro" id="IPR044618">
    <property type="entry name" value="NdhT-like"/>
</dbReference>
<dbReference type="AlphaFoldDB" id="A0A9Q1JUH2"/>
<keyword evidence="4" id="KW-1185">Reference proteome</keyword>
<protein>
    <submittedName>
        <fullName evidence="3">Uncharacterized protein</fullName>
    </submittedName>
</protein>
<dbReference type="EMBL" id="JAKOGI010000688">
    <property type="protein sequence ID" value="KAJ8431456.1"/>
    <property type="molecule type" value="Genomic_DNA"/>
</dbReference>
<organism evidence="3 4">
    <name type="scientific">Carnegiea gigantea</name>
    <dbReference type="NCBI Taxonomy" id="171969"/>
    <lineage>
        <taxon>Eukaryota</taxon>
        <taxon>Viridiplantae</taxon>
        <taxon>Streptophyta</taxon>
        <taxon>Embryophyta</taxon>
        <taxon>Tracheophyta</taxon>
        <taxon>Spermatophyta</taxon>
        <taxon>Magnoliopsida</taxon>
        <taxon>eudicotyledons</taxon>
        <taxon>Gunneridae</taxon>
        <taxon>Pentapetalae</taxon>
        <taxon>Caryophyllales</taxon>
        <taxon>Cactineae</taxon>
        <taxon>Cactaceae</taxon>
        <taxon>Cactoideae</taxon>
        <taxon>Echinocereeae</taxon>
        <taxon>Carnegiea</taxon>
    </lineage>
</organism>
<feature type="region of interest" description="Disordered" evidence="1">
    <location>
        <begin position="1"/>
        <end position="21"/>
    </location>
</feature>
<keyword evidence="2" id="KW-1133">Transmembrane helix</keyword>
<evidence type="ECO:0000256" key="1">
    <source>
        <dbReference type="SAM" id="MobiDB-lite"/>
    </source>
</evidence>
<evidence type="ECO:0000313" key="3">
    <source>
        <dbReference type="EMBL" id="KAJ8431456.1"/>
    </source>
</evidence>
<evidence type="ECO:0000313" key="4">
    <source>
        <dbReference type="Proteomes" id="UP001153076"/>
    </source>
</evidence>
<dbReference type="OrthoDB" id="445556at2759"/>
<feature type="transmembrane region" description="Helical" evidence="2">
    <location>
        <begin position="167"/>
        <end position="190"/>
    </location>
</feature>
<dbReference type="Proteomes" id="UP001153076">
    <property type="component" value="Unassembled WGS sequence"/>
</dbReference>
<reference evidence="3" key="1">
    <citation type="submission" date="2022-04" db="EMBL/GenBank/DDBJ databases">
        <title>Carnegiea gigantea Genome sequencing and assembly v2.</title>
        <authorList>
            <person name="Copetti D."/>
            <person name="Sanderson M.J."/>
            <person name="Burquez A."/>
            <person name="Wojciechowski M.F."/>
        </authorList>
    </citation>
    <scope>NUCLEOTIDE SEQUENCE</scope>
    <source>
        <strain evidence="3">SGP5-SGP5p</strain>
        <tissue evidence="3">Aerial part</tissue>
    </source>
</reference>
<sequence>MEQSIQFSDTKRSTSEEKLPKTLFLPQHKMQGKGRGHLQEWIQGFTDKMNMKVGLEGVILSLPKSSLNLKHNREICGVISLLICPTPLIHIISSFKVRLREIYDVLSDKEKRRFYDWTQAQEAASRQAEKMRMKLEDPYVEDVVNYESVLDMVDRLGGKNMKLSDQAVTAITFDVIVVIFTLCCIIYAAFFKEY</sequence>
<gene>
    <name evidence="3" type="ORF">Cgig2_014949</name>
</gene>
<keyword evidence="2" id="KW-0812">Transmembrane</keyword>
<feature type="compositionally biased region" description="Basic and acidic residues" evidence="1">
    <location>
        <begin position="9"/>
        <end position="20"/>
    </location>
</feature>